<feature type="transmembrane region" description="Helical" evidence="1">
    <location>
        <begin position="33"/>
        <end position="52"/>
    </location>
</feature>
<sequence length="170" mass="19893">MMDRVLSYQTAVRAGSHDTSGFDIRQYISKRTCISMTMSIAFIALIFGFLLGKFTSDRNHIIKEKRPTIHKPLVMENEIEKVINTVVRAARIREMTNYKEQHSKEEEENDDDAKSFLSFYRTNFTNCLSDVTNDNLDDTLEDFLHNLLTEHYKIYLKCARELENILNIND</sequence>
<keyword evidence="1" id="KW-1133">Transmembrane helix</keyword>
<comment type="caution">
    <text evidence="2">The sequence shown here is derived from an EMBL/GenBank/DDBJ whole genome shotgun (WGS) entry which is preliminary data.</text>
</comment>
<dbReference type="AlphaFoldDB" id="A0A9J6CPV1"/>
<dbReference type="Proteomes" id="UP001107558">
    <property type="component" value="Chromosome 1"/>
</dbReference>
<reference evidence="2" key="1">
    <citation type="submission" date="2021-03" db="EMBL/GenBank/DDBJ databases">
        <title>Chromosome level genome of the anhydrobiotic midge Polypedilum vanderplanki.</title>
        <authorList>
            <person name="Yoshida Y."/>
            <person name="Kikawada T."/>
            <person name="Gusev O."/>
        </authorList>
    </citation>
    <scope>NUCLEOTIDE SEQUENCE</scope>
    <source>
        <strain evidence="2">NIAS01</strain>
        <tissue evidence="2">Whole body or cell culture</tissue>
    </source>
</reference>
<evidence type="ECO:0000313" key="3">
    <source>
        <dbReference type="Proteomes" id="UP001107558"/>
    </source>
</evidence>
<proteinExistence type="predicted"/>
<keyword evidence="1" id="KW-0472">Membrane</keyword>
<keyword evidence="1" id="KW-0812">Transmembrane</keyword>
<evidence type="ECO:0000256" key="1">
    <source>
        <dbReference type="SAM" id="Phobius"/>
    </source>
</evidence>
<name>A0A9J6CPV1_POLVA</name>
<dbReference type="EMBL" id="JADBJN010000001">
    <property type="protein sequence ID" value="KAG5683622.1"/>
    <property type="molecule type" value="Genomic_DNA"/>
</dbReference>
<evidence type="ECO:0000313" key="2">
    <source>
        <dbReference type="EMBL" id="KAG5683622.1"/>
    </source>
</evidence>
<accession>A0A9J6CPV1</accession>
<protein>
    <submittedName>
        <fullName evidence="2">Uncharacterized protein</fullName>
    </submittedName>
</protein>
<dbReference type="OrthoDB" id="5841748at2759"/>
<gene>
    <name evidence="2" type="ORF">PVAND_012895</name>
</gene>
<organism evidence="2 3">
    <name type="scientific">Polypedilum vanderplanki</name>
    <name type="common">Sleeping chironomid midge</name>
    <dbReference type="NCBI Taxonomy" id="319348"/>
    <lineage>
        <taxon>Eukaryota</taxon>
        <taxon>Metazoa</taxon>
        <taxon>Ecdysozoa</taxon>
        <taxon>Arthropoda</taxon>
        <taxon>Hexapoda</taxon>
        <taxon>Insecta</taxon>
        <taxon>Pterygota</taxon>
        <taxon>Neoptera</taxon>
        <taxon>Endopterygota</taxon>
        <taxon>Diptera</taxon>
        <taxon>Nematocera</taxon>
        <taxon>Chironomoidea</taxon>
        <taxon>Chironomidae</taxon>
        <taxon>Chironominae</taxon>
        <taxon>Polypedilum</taxon>
        <taxon>Polypedilum</taxon>
    </lineage>
</organism>
<keyword evidence="3" id="KW-1185">Reference proteome</keyword>